<dbReference type="Gene3D" id="1.10.287.130">
    <property type="match status" value="1"/>
</dbReference>
<dbReference type="PROSITE" id="PS50885">
    <property type="entry name" value="HAMP"/>
    <property type="match status" value="1"/>
</dbReference>
<evidence type="ECO:0000256" key="7">
    <source>
        <dbReference type="ARBA" id="ARBA00022777"/>
    </source>
</evidence>
<evidence type="ECO:0000256" key="8">
    <source>
        <dbReference type="ARBA" id="ARBA00022989"/>
    </source>
</evidence>
<evidence type="ECO:0000256" key="6">
    <source>
        <dbReference type="ARBA" id="ARBA00022692"/>
    </source>
</evidence>
<dbReference type="SUPFAM" id="SSF47384">
    <property type="entry name" value="Homodimeric domain of signal transducing histidine kinase"/>
    <property type="match status" value="1"/>
</dbReference>
<evidence type="ECO:0000256" key="11">
    <source>
        <dbReference type="SAM" id="Phobius"/>
    </source>
</evidence>
<dbReference type="InterPro" id="IPR003661">
    <property type="entry name" value="HisK_dim/P_dom"/>
</dbReference>
<keyword evidence="6 11" id="KW-0812">Transmembrane</keyword>
<dbReference type="FunFam" id="1.10.287.130:FF:000001">
    <property type="entry name" value="Two-component sensor histidine kinase"/>
    <property type="match status" value="1"/>
</dbReference>
<keyword evidence="9" id="KW-0902">Two-component regulatory system</keyword>
<dbReference type="HOGENOM" id="CLU_000445_89_6_6"/>
<evidence type="ECO:0000313" key="15">
    <source>
        <dbReference type="Proteomes" id="UP000002230"/>
    </source>
</evidence>
<dbReference type="GO" id="GO:0005886">
    <property type="term" value="C:plasma membrane"/>
    <property type="evidence" value="ECO:0007669"/>
    <property type="project" value="TreeGrafter"/>
</dbReference>
<dbReference type="InterPro" id="IPR005467">
    <property type="entry name" value="His_kinase_dom"/>
</dbReference>
<dbReference type="KEGG" id="etd:ETAF_3040"/>
<feature type="domain" description="HAMP" evidence="13">
    <location>
        <begin position="199"/>
        <end position="259"/>
    </location>
</feature>
<dbReference type="PANTHER" id="PTHR45436:SF5">
    <property type="entry name" value="SENSOR HISTIDINE KINASE TRCS"/>
    <property type="match status" value="1"/>
</dbReference>
<dbReference type="InterPro" id="IPR003660">
    <property type="entry name" value="HAMP_dom"/>
</dbReference>
<keyword evidence="7 14" id="KW-0418">Kinase</keyword>
<reference evidence="14 15" key="2">
    <citation type="journal article" date="2011" name="BMC Immunol.">
        <title>Comparison of static immersion and intravenous injection systems for exposure of zebrafish embryos to the natural pathogen Edwardsiella tarda.</title>
        <authorList>
            <person name="van Soest J.J."/>
            <person name="Stockhammer O.W."/>
            <person name="Ordas A."/>
            <person name="Bloemberg G.V."/>
            <person name="Spaink H.P."/>
            <person name="Meijer A.H."/>
        </authorList>
    </citation>
    <scope>NUCLEOTIDE SEQUENCE [LARGE SCALE GENOMIC DNA]</scope>
    <source>
        <strain evidence="14 15">FL6-60</strain>
    </source>
</reference>
<dbReference type="SMART" id="SM00304">
    <property type="entry name" value="HAMP"/>
    <property type="match status" value="1"/>
</dbReference>
<dbReference type="AlphaFoldDB" id="A0A0H3DV71"/>
<keyword evidence="15" id="KW-1185">Reference proteome</keyword>
<dbReference type="SMART" id="SM00388">
    <property type="entry name" value="HisKA"/>
    <property type="match status" value="1"/>
</dbReference>
<accession>A0A0H3DV71</accession>
<evidence type="ECO:0000259" key="13">
    <source>
        <dbReference type="PROSITE" id="PS50885"/>
    </source>
</evidence>
<keyword evidence="8 11" id="KW-1133">Transmembrane helix</keyword>
<dbReference type="PRINTS" id="PR00344">
    <property type="entry name" value="BCTRLSENSOR"/>
</dbReference>
<evidence type="ECO:0000256" key="9">
    <source>
        <dbReference type="ARBA" id="ARBA00023012"/>
    </source>
</evidence>
<dbReference type="Pfam" id="PF00512">
    <property type="entry name" value="HisKA"/>
    <property type="match status" value="1"/>
</dbReference>
<comment type="subcellular location">
    <subcellularLocation>
        <location evidence="2">Membrane</location>
    </subcellularLocation>
</comment>
<feature type="transmembrane region" description="Helical" evidence="11">
    <location>
        <begin position="178"/>
        <end position="201"/>
    </location>
</feature>
<dbReference type="SMART" id="SM00387">
    <property type="entry name" value="HATPase_c"/>
    <property type="match status" value="1"/>
</dbReference>
<organism evidence="14 15">
    <name type="scientific">Edwardsiella tarda (strain FL6-60)</name>
    <dbReference type="NCBI Taxonomy" id="718251"/>
    <lineage>
        <taxon>Bacteria</taxon>
        <taxon>Pseudomonadati</taxon>
        <taxon>Pseudomonadota</taxon>
        <taxon>Gammaproteobacteria</taxon>
        <taxon>Enterobacterales</taxon>
        <taxon>Hafniaceae</taxon>
        <taxon>Edwardsiella</taxon>
    </lineage>
</organism>
<dbReference type="CDD" id="cd00075">
    <property type="entry name" value="HATPase"/>
    <property type="match status" value="1"/>
</dbReference>
<dbReference type="Pfam" id="PF02518">
    <property type="entry name" value="HATPase_c"/>
    <property type="match status" value="1"/>
</dbReference>
<evidence type="ECO:0000256" key="4">
    <source>
        <dbReference type="ARBA" id="ARBA00022553"/>
    </source>
</evidence>
<dbReference type="InterPro" id="IPR036097">
    <property type="entry name" value="HisK_dim/P_sf"/>
</dbReference>
<sequence>MSRLSLSQRLALVFALLLLVCSALTGWLQLRSNTQYSQQVIQRLSANLARHIAEHNPLLQADGLNPASVKNLFDQLMAVNPSVEVYLLDEQGRIIGDAAPPGRIVRHQVSLAPIAAFLAGKPLPLYGDDPRSPDARKVFSAAPLSLNGHPRGYLYVVLLGENYNRLSDDVRFGSAWRMAGWSIALILICGLLAWLLVYRWVTRPVHALTRQVGRLEREGLETAQPATLTALQQIRGEDEVAQLQRAFGRMARRITEQWQRLAYQDRQRREFITTVSHDLRTPLTSLHGYLETLSLKRDTLSAADRRRYLDTALAQSQKVGRLAQQLFELARLEYGAVKPQREPFSFSELLQDVFQKFELAAEARGLTLSADVATGLPLISADIHMMERVLTNLLDNAIRHTPQEGRIVVRLWQEERRLWVELCDSGPGVPDGLRSALFQRPLSSSGTRYGTGGLGLLIVKRMLELHGGDIALIARQRQGACFRLSLPL</sequence>
<dbReference type="SUPFAM" id="SSF55874">
    <property type="entry name" value="ATPase domain of HSP90 chaperone/DNA topoisomerase II/histidine kinase"/>
    <property type="match status" value="1"/>
</dbReference>
<dbReference type="PANTHER" id="PTHR45436">
    <property type="entry name" value="SENSOR HISTIDINE KINASE YKOH"/>
    <property type="match status" value="1"/>
</dbReference>
<evidence type="ECO:0000313" key="14">
    <source>
        <dbReference type="EMBL" id="ADM43143.1"/>
    </source>
</evidence>
<dbReference type="InterPro" id="IPR050428">
    <property type="entry name" value="TCS_sensor_his_kinase"/>
</dbReference>
<evidence type="ECO:0000256" key="3">
    <source>
        <dbReference type="ARBA" id="ARBA00012438"/>
    </source>
</evidence>
<keyword evidence="4" id="KW-0597">Phosphoprotein</keyword>
<name>A0A0H3DV71_EDWTF</name>
<dbReference type="InterPro" id="IPR036890">
    <property type="entry name" value="HATPase_C_sf"/>
</dbReference>
<evidence type="ECO:0000256" key="10">
    <source>
        <dbReference type="ARBA" id="ARBA00023136"/>
    </source>
</evidence>
<feature type="domain" description="Histidine kinase" evidence="12">
    <location>
        <begin position="274"/>
        <end position="488"/>
    </location>
</feature>
<dbReference type="EMBL" id="CP002154">
    <property type="protein sequence ID" value="ADM43143.1"/>
    <property type="molecule type" value="Genomic_DNA"/>
</dbReference>
<keyword evidence="10 11" id="KW-0472">Membrane</keyword>
<dbReference type="CDD" id="cd06225">
    <property type="entry name" value="HAMP"/>
    <property type="match status" value="1"/>
</dbReference>
<evidence type="ECO:0000259" key="12">
    <source>
        <dbReference type="PROSITE" id="PS50109"/>
    </source>
</evidence>
<keyword evidence="5 14" id="KW-0808">Transferase</keyword>
<dbReference type="GO" id="GO:0000155">
    <property type="term" value="F:phosphorelay sensor kinase activity"/>
    <property type="evidence" value="ECO:0007669"/>
    <property type="project" value="InterPro"/>
</dbReference>
<dbReference type="InterPro" id="IPR004358">
    <property type="entry name" value="Sig_transdc_His_kin-like_C"/>
</dbReference>
<dbReference type="Gene3D" id="3.30.565.10">
    <property type="entry name" value="Histidine kinase-like ATPase, C-terminal domain"/>
    <property type="match status" value="1"/>
</dbReference>
<comment type="catalytic activity">
    <reaction evidence="1">
        <text>ATP + protein L-histidine = ADP + protein N-phospho-L-histidine.</text>
        <dbReference type="EC" id="2.7.13.3"/>
    </reaction>
</comment>
<dbReference type="Pfam" id="PF00672">
    <property type="entry name" value="HAMP"/>
    <property type="match status" value="1"/>
</dbReference>
<evidence type="ECO:0000256" key="2">
    <source>
        <dbReference type="ARBA" id="ARBA00004370"/>
    </source>
</evidence>
<gene>
    <name evidence="14" type="ordered locus">ETAF_3040</name>
</gene>
<reference evidence="15" key="1">
    <citation type="submission" date="2010-08" db="EMBL/GenBank/DDBJ databases">
        <title>Genome comparisons of Edwardsiella bacteria analysed using deep sequencing technology.</title>
        <authorList>
            <person name="van Soest J.J."/>
            <person name="Henkel C.V."/>
            <person name="Jansen H.J."/>
            <person name="van den Hondel C.A.M.J.J."/>
            <person name="Bloemberg G.V."/>
            <person name="Meijer A.H."/>
            <person name="Spaink H.P."/>
        </authorList>
    </citation>
    <scope>NUCLEOTIDE SEQUENCE [LARGE SCALE GENOMIC DNA]</scope>
    <source>
        <strain evidence="15">FL6-60</strain>
    </source>
</reference>
<dbReference type="InterPro" id="IPR003594">
    <property type="entry name" value="HATPase_dom"/>
</dbReference>
<protein>
    <recommendedName>
        <fullName evidence="3">histidine kinase</fullName>
        <ecNumber evidence="3">2.7.13.3</ecNumber>
    </recommendedName>
</protein>
<dbReference type="PROSITE" id="PS50109">
    <property type="entry name" value="HIS_KIN"/>
    <property type="match status" value="1"/>
</dbReference>
<dbReference type="EC" id="2.7.13.3" evidence="3"/>
<dbReference type="CDD" id="cd00082">
    <property type="entry name" value="HisKA"/>
    <property type="match status" value="1"/>
</dbReference>
<dbReference type="PATRIC" id="fig|718251.5.peg.3170"/>
<proteinExistence type="predicted"/>
<evidence type="ECO:0000256" key="5">
    <source>
        <dbReference type="ARBA" id="ARBA00022679"/>
    </source>
</evidence>
<dbReference type="Proteomes" id="UP000002230">
    <property type="component" value="Chromosome"/>
</dbReference>
<dbReference type="Gene3D" id="6.10.340.10">
    <property type="match status" value="1"/>
</dbReference>
<evidence type="ECO:0000256" key="1">
    <source>
        <dbReference type="ARBA" id="ARBA00000085"/>
    </source>
</evidence>